<dbReference type="Proteomes" id="UP001055811">
    <property type="component" value="Linkage Group LG02"/>
</dbReference>
<reference evidence="1 2" key="2">
    <citation type="journal article" date="2022" name="Mol. Ecol. Resour.">
        <title>The genomes of chicory, endive, great burdock and yacon provide insights into Asteraceae paleo-polyploidization history and plant inulin production.</title>
        <authorList>
            <person name="Fan W."/>
            <person name="Wang S."/>
            <person name="Wang H."/>
            <person name="Wang A."/>
            <person name="Jiang F."/>
            <person name="Liu H."/>
            <person name="Zhao H."/>
            <person name="Xu D."/>
            <person name="Zhang Y."/>
        </authorList>
    </citation>
    <scope>NUCLEOTIDE SEQUENCE [LARGE SCALE GENOMIC DNA]</scope>
    <source>
        <strain evidence="2">cv. Punajuju</strain>
        <tissue evidence="1">Leaves</tissue>
    </source>
</reference>
<evidence type="ECO:0000313" key="2">
    <source>
        <dbReference type="Proteomes" id="UP001055811"/>
    </source>
</evidence>
<evidence type="ECO:0000313" key="1">
    <source>
        <dbReference type="EMBL" id="KAI3778564.1"/>
    </source>
</evidence>
<keyword evidence="2" id="KW-1185">Reference proteome</keyword>
<sequence>MASILKGGRLALITLIILIVISSSSHTITTATARTPYSHVRQLARNCNGPIQGDGPGCGSGGGSGGSASVKPKPCRSAPGSSLCKKGCCGFTKMGKAKCC</sequence>
<organism evidence="1 2">
    <name type="scientific">Cichorium intybus</name>
    <name type="common">Chicory</name>
    <dbReference type="NCBI Taxonomy" id="13427"/>
    <lineage>
        <taxon>Eukaryota</taxon>
        <taxon>Viridiplantae</taxon>
        <taxon>Streptophyta</taxon>
        <taxon>Embryophyta</taxon>
        <taxon>Tracheophyta</taxon>
        <taxon>Spermatophyta</taxon>
        <taxon>Magnoliopsida</taxon>
        <taxon>eudicotyledons</taxon>
        <taxon>Gunneridae</taxon>
        <taxon>Pentapetalae</taxon>
        <taxon>asterids</taxon>
        <taxon>campanulids</taxon>
        <taxon>Asterales</taxon>
        <taxon>Asteraceae</taxon>
        <taxon>Cichorioideae</taxon>
        <taxon>Cichorieae</taxon>
        <taxon>Cichoriinae</taxon>
        <taxon>Cichorium</taxon>
    </lineage>
</organism>
<reference evidence="2" key="1">
    <citation type="journal article" date="2022" name="Mol. Ecol. Resour.">
        <title>The genomes of chicory, endive, great burdock and yacon provide insights into Asteraceae palaeo-polyploidization history and plant inulin production.</title>
        <authorList>
            <person name="Fan W."/>
            <person name="Wang S."/>
            <person name="Wang H."/>
            <person name="Wang A."/>
            <person name="Jiang F."/>
            <person name="Liu H."/>
            <person name="Zhao H."/>
            <person name="Xu D."/>
            <person name="Zhang Y."/>
        </authorList>
    </citation>
    <scope>NUCLEOTIDE SEQUENCE [LARGE SCALE GENOMIC DNA]</scope>
    <source>
        <strain evidence="2">cv. Punajuju</strain>
    </source>
</reference>
<gene>
    <name evidence="1" type="ORF">L2E82_07942</name>
</gene>
<proteinExistence type="predicted"/>
<name>A0ACB9G573_CICIN</name>
<accession>A0ACB9G573</accession>
<protein>
    <submittedName>
        <fullName evidence="1">Uncharacterized protein</fullName>
    </submittedName>
</protein>
<dbReference type="EMBL" id="CM042010">
    <property type="protein sequence ID" value="KAI3778564.1"/>
    <property type="molecule type" value="Genomic_DNA"/>
</dbReference>
<comment type="caution">
    <text evidence="1">The sequence shown here is derived from an EMBL/GenBank/DDBJ whole genome shotgun (WGS) entry which is preliminary data.</text>
</comment>